<name>A0A4E0QB79_9EURY</name>
<dbReference type="GO" id="GO:0102042">
    <property type="term" value="F:dehydroquinate synthase activity"/>
    <property type="evidence" value="ECO:0007669"/>
    <property type="project" value="UniProtKB-EC"/>
</dbReference>
<dbReference type="Pfam" id="PF01959">
    <property type="entry name" value="DHQS"/>
    <property type="match status" value="1"/>
</dbReference>
<evidence type="ECO:0000256" key="2">
    <source>
        <dbReference type="ARBA" id="ARBA00023002"/>
    </source>
</evidence>
<feature type="domain" description="3-dehydroquinate synthase N-terminal" evidence="6">
    <location>
        <begin position="3"/>
        <end position="193"/>
    </location>
</feature>
<accession>A0A4E0QB79</accession>
<evidence type="ECO:0000256" key="4">
    <source>
        <dbReference type="ARBA" id="ARBA00023141"/>
    </source>
</evidence>
<dbReference type="EMBL" id="PGGK01000004">
    <property type="protein sequence ID" value="TGC09794.1"/>
    <property type="molecule type" value="Genomic_DNA"/>
</dbReference>
<reference evidence="8 9" key="1">
    <citation type="submission" date="2017-11" db="EMBL/GenBank/DDBJ databases">
        <title>Isolation and Characterization of Methanogenic Archaea from Saline Meromictic Lake at Siberia.</title>
        <authorList>
            <person name="Shen Y."/>
            <person name="Huang H.-H."/>
            <person name="Lai M.-C."/>
            <person name="Chen S.-C."/>
        </authorList>
    </citation>
    <scope>NUCLEOTIDE SEQUENCE [LARGE SCALE GENOMIC DNA]</scope>
    <source>
        <strain evidence="8 9">SY-01</strain>
    </source>
</reference>
<evidence type="ECO:0000313" key="8">
    <source>
        <dbReference type="EMBL" id="TGC09794.1"/>
    </source>
</evidence>
<keyword evidence="3 5" id="KW-0520">NAD</keyword>
<dbReference type="PANTHER" id="PTHR33563">
    <property type="match status" value="1"/>
</dbReference>
<comment type="caution">
    <text evidence="8">The sequence shown here is derived from an EMBL/GenBank/DDBJ whole genome shotgun (WGS) entry which is preliminary data.</text>
</comment>
<feature type="domain" description="3-dehydroquinate synthase C-terminal" evidence="7">
    <location>
        <begin position="207"/>
        <end position="380"/>
    </location>
</feature>
<proteinExistence type="inferred from homology"/>
<keyword evidence="4 5" id="KW-0057">Aromatic amino acid biosynthesis</keyword>
<comment type="catalytic activity">
    <reaction evidence="5">
        <text>2-amino-2,3,7-trideoxy-D-lyxo-hept-6-ulosonate + NAD(+) + H2O = 3-dehydroquinate + NH4(+) + NADH + H(+)</text>
        <dbReference type="Rhea" id="RHEA:25956"/>
        <dbReference type="ChEBI" id="CHEBI:15377"/>
        <dbReference type="ChEBI" id="CHEBI:15378"/>
        <dbReference type="ChEBI" id="CHEBI:28938"/>
        <dbReference type="ChEBI" id="CHEBI:32364"/>
        <dbReference type="ChEBI" id="CHEBI:57540"/>
        <dbReference type="ChEBI" id="CHEBI:57945"/>
        <dbReference type="ChEBI" id="CHEBI:58859"/>
        <dbReference type="EC" id="1.4.1.24"/>
    </reaction>
</comment>
<dbReference type="Proteomes" id="UP000297295">
    <property type="component" value="Unassembled WGS sequence"/>
</dbReference>
<evidence type="ECO:0000256" key="5">
    <source>
        <dbReference type="HAMAP-Rule" id="MF_01244"/>
    </source>
</evidence>
<dbReference type="PANTHER" id="PTHR33563:SF1">
    <property type="entry name" value="3-DEHYDROQUINATE SYNTHASE"/>
    <property type="match status" value="1"/>
</dbReference>
<dbReference type="RefSeq" id="WP_135389310.1">
    <property type="nucleotide sequence ID" value="NZ_PGGK01000004.1"/>
</dbReference>
<comment type="function">
    <text evidence="5">Catalyzes the oxidative deamination and cyclization of 2-amino-3,7-dideoxy-D-threo-hept-6-ulosonic acid (ADH) to yield 3-dehydroquinate (DHQ), which is fed into the canonical shikimic pathway of aromatic amino acid biosynthesis.</text>
</comment>
<dbReference type="GO" id="GO:0051287">
    <property type="term" value="F:NAD binding"/>
    <property type="evidence" value="ECO:0007669"/>
    <property type="project" value="UniProtKB-UniRule"/>
</dbReference>
<evidence type="ECO:0000256" key="3">
    <source>
        <dbReference type="ARBA" id="ARBA00023027"/>
    </source>
</evidence>
<organism evidence="8 9">
    <name type="scientific">Methanolobus halotolerans</name>
    <dbReference type="NCBI Taxonomy" id="2052935"/>
    <lineage>
        <taxon>Archaea</taxon>
        <taxon>Methanobacteriati</taxon>
        <taxon>Methanobacteriota</taxon>
        <taxon>Stenosarchaea group</taxon>
        <taxon>Methanomicrobia</taxon>
        <taxon>Methanosarcinales</taxon>
        <taxon>Methanosarcinaceae</taxon>
        <taxon>Methanolobus</taxon>
    </lineage>
</organism>
<evidence type="ECO:0000259" key="6">
    <source>
        <dbReference type="Pfam" id="PF01959"/>
    </source>
</evidence>
<keyword evidence="9" id="KW-1185">Reference proteome</keyword>
<gene>
    <name evidence="5" type="primary">aroB'</name>
    <name evidence="8" type="ORF">CUN85_05415</name>
</gene>
<comment type="similarity">
    <text evidence="5">Belongs to the archaeal-type DHQ synthase family.</text>
</comment>
<keyword evidence="2 5" id="KW-0560">Oxidoreductase</keyword>
<dbReference type="OrthoDB" id="10265at2157"/>
<dbReference type="InterPro" id="IPR002812">
    <property type="entry name" value="DHQS"/>
</dbReference>
<evidence type="ECO:0000259" key="7">
    <source>
        <dbReference type="Pfam" id="PF26558"/>
    </source>
</evidence>
<sequence length="380" mass="41296">MNNKMIWIKADEGNWDERKAVVTTGMESGVDAILVNAADVEKVKELGNAKVAAFASDQVKGADIIVVGKGGEGDGTKPLPPDYGGSLDVTTALRLKEKGLKVAGYVVIRNKNYENFAAEMGNICDYLITIGTDWQVIPLENLIAGLQKKDVKIMSGVKTSEEAKLAFETMEHGTDGVLLDTKDLSQIKKTSEIVENAGVQNIEIQTAVVTRVESIGMGDRVCVDTCNLMIKGEGMLVGSQANGMFLVHSESEESPYVASRPFRVNAGAVHAYIKVGEKTRYLSELQAGDEVTIVDGEGKQRKGVVGRVKIERRPLMLVEADLNGKIIKNILQNAETIKLVTKDKEPIAVTDLKVGDEILVHSEDIGRHFGMKIEETIIEK</sequence>
<dbReference type="HAMAP" id="MF_01244">
    <property type="entry name" value="Arch_DHQ_synthase"/>
    <property type="match status" value="1"/>
</dbReference>
<dbReference type="GO" id="GO:0009073">
    <property type="term" value="P:aromatic amino acid family biosynthetic process"/>
    <property type="evidence" value="ECO:0007669"/>
    <property type="project" value="UniProtKB-UniRule"/>
</dbReference>
<dbReference type="NCBIfam" id="NF002626">
    <property type="entry name" value="PRK02290.1-4"/>
    <property type="match status" value="1"/>
</dbReference>
<keyword evidence="1 5" id="KW-0028">Amino-acid biosynthesis</keyword>
<dbReference type="PIRSF" id="PIRSF006655">
    <property type="entry name" value="DHQ_synth"/>
    <property type="match status" value="1"/>
</dbReference>
<protein>
    <recommendedName>
        <fullName evidence="5">3-dehydroquinate synthase</fullName>
        <shortName evidence="5">DHQ synthase</shortName>
        <ecNumber evidence="5">1.4.1.24</ecNumber>
    </recommendedName>
    <alternativeName>
        <fullName evidence="5">3-dehydroquinate synthase II</fullName>
    </alternativeName>
</protein>
<dbReference type="InterPro" id="IPR030960">
    <property type="entry name" value="DHQS/DOIS_N"/>
</dbReference>
<dbReference type="GO" id="GO:0008652">
    <property type="term" value="P:amino acid biosynthetic process"/>
    <property type="evidence" value="ECO:0007669"/>
    <property type="project" value="UniProtKB-KW"/>
</dbReference>
<dbReference type="Pfam" id="PF26558">
    <property type="entry name" value="DHQS_2nd"/>
    <property type="match status" value="1"/>
</dbReference>
<dbReference type="InterPro" id="IPR056179">
    <property type="entry name" value="DHQS_C"/>
</dbReference>
<evidence type="ECO:0000256" key="1">
    <source>
        <dbReference type="ARBA" id="ARBA00022605"/>
    </source>
</evidence>
<evidence type="ECO:0000313" key="9">
    <source>
        <dbReference type="Proteomes" id="UP000297295"/>
    </source>
</evidence>
<dbReference type="GO" id="GO:0003856">
    <property type="term" value="F:3-dehydroquinate synthase activity"/>
    <property type="evidence" value="ECO:0007669"/>
    <property type="project" value="InterPro"/>
</dbReference>
<dbReference type="EC" id="1.4.1.24" evidence="5"/>
<dbReference type="AlphaFoldDB" id="A0A4E0QB79"/>